<reference evidence="1" key="2">
    <citation type="journal article" date="2015" name="Fish Shellfish Immunol.">
        <title>Early steps in the European eel (Anguilla anguilla)-Vibrio vulnificus interaction in the gills: Role of the RtxA13 toxin.</title>
        <authorList>
            <person name="Callol A."/>
            <person name="Pajuelo D."/>
            <person name="Ebbesson L."/>
            <person name="Teles M."/>
            <person name="MacKenzie S."/>
            <person name="Amaro C."/>
        </authorList>
    </citation>
    <scope>NUCLEOTIDE SEQUENCE</scope>
</reference>
<protein>
    <submittedName>
        <fullName evidence="1">Uncharacterized protein</fullName>
    </submittedName>
</protein>
<proteinExistence type="predicted"/>
<organism evidence="1">
    <name type="scientific">Anguilla anguilla</name>
    <name type="common">European freshwater eel</name>
    <name type="synonym">Muraena anguilla</name>
    <dbReference type="NCBI Taxonomy" id="7936"/>
    <lineage>
        <taxon>Eukaryota</taxon>
        <taxon>Metazoa</taxon>
        <taxon>Chordata</taxon>
        <taxon>Craniata</taxon>
        <taxon>Vertebrata</taxon>
        <taxon>Euteleostomi</taxon>
        <taxon>Actinopterygii</taxon>
        <taxon>Neopterygii</taxon>
        <taxon>Teleostei</taxon>
        <taxon>Anguilliformes</taxon>
        <taxon>Anguillidae</taxon>
        <taxon>Anguilla</taxon>
    </lineage>
</organism>
<dbReference type="AlphaFoldDB" id="A0A0E9TUI1"/>
<dbReference type="EMBL" id="GBXM01052204">
    <property type="protein sequence ID" value="JAH56373.1"/>
    <property type="molecule type" value="Transcribed_RNA"/>
</dbReference>
<evidence type="ECO:0000313" key="1">
    <source>
        <dbReference type="EMBL" id="JAH56373.1"/>
    </source>
</evidence>
<name>A0A0E9TUI1_ANGAN</name>
<accession>A0A0E9TUI1</accession>
<reference evidence="1" key="1">
    <citation type="submission" date="2014-11" db="EMBL/GenBank/DDBJ databases">
        <authorList>
            <person name="Amaro Gonzalez C."/>
        </authorList>
    </citation>
    <scope>NUCLEOTIDE SEQUENCE</scope>
</reference>
<sequence>MDLMASGNATAFQKRFNYFKNTFFIEITGL</sequence>